<dbReference type="AlphaFoldDB" id="A0A821R0N4"/>
<dbReference type="EMBL" id="CAJOBP010056294">
    <property type="protein sequence ID" value="CAF4834158.1"/>
    <property type="molecule type" value="Genomic_DNA"/>
</dbReference>
<accession>A0A821R0N4</accession>
<evidence type="ECO:0000313" key="1">
    <source>
        <dbReference type="EMBL" id="CAF4834158.1"/>
    </source>
</evidence>
<proteinExistence type="predicted"/>
<keyword evidence="2" id="KW-1185">Reference proteome</keyword>
<gene>
    <name evidence="1" type="ORF">UJA718_LOCUS42758</name>
</gene>
<reference evidence="1" key="1">
    <citation type="submission" date="2021-02" db="EMBL/GenBank/DDBJ databases">
        <authorList>
            <person name="Nowell W R."/>
        </authorList>
    </citation>
    <scope>NUCLEOTIDE SEQUENCE</scope>
</reference>
<sequence>AKLENYVEGDIRDLRIDLGEMDPEGPPSLQDLMYRCLKAKRVERPDYGQIVDEVFNKNKHLLNKNISNRYTVLNTFCFVA</sequence>
<name>A0A821R0N4_9BILA</name>
<feature type="non-terminal residue" evidence="1">
    <location>
        <position position="1"/>
    </location>
</feature>
<comment type="caution">
    <text evidence="1">The sequence shown here is derived from an EMBL/GenBank/DDBJ whole genome shotgun (WGS) entry which is preliminary data.</text>
</comment>
<organism evidence="1 2">
    <name type="scientific">Rotaria socialis</name>
    <dbReference type="NCBI Taxonomy" id="392032"/>
    <lineage>
        <taxon>Eukaryota</taxon>
        <taxon>Metazoa</taxon>
        <taxon>Spiralia</taxon>
        <taxon>Gnathifera</taxon>
        <taxon>Rotifera</taxon>
        <taxon>Eurotatoria</taxon>
        <taxon>Bdelloidea</taxon>
        <taxon>Philodinida</taxon>
        <taxon>Philodinidae</taxon>
        <taxon>Rotaria</taxon>
    </lineage>
</organism>
<evidence type="ECO:0000313" key="2">
    <source>
        <dbReference type="Proteomes" id="UP000663873"/>
    </source>
</evidence>
<protein>
    <submittedName>
        <fullName evidence="1">Uncharacterized protein</fullName>
    </submittedName>
</protein>
<dbReference type="Proteomes" id="UP000663873">
    <property type="component" value="Unassembled WGS sequence"/>
</dbReference>